<dbReference type="Gene3D" id="3.40.50.2060">
    <property type="match status" value="1"/>
</dbReference>
<reference evidence="2" key="1">
    <citation type="journal article" date="2023" name="Genome Biol. Evol.">
        <title>First Whole Genome Sequence and Flow Cytometry Genome Size Data for the Lichen-Forming Fungus Ramalina farinacea (Ascomycota).</title>
        <authorList>
            <person name="Llewellyn T."/>
            <person name="Mian S."/>
            <person name="Hill R."/>
            <person name="Leitch I.J."/>
            <person name="Gaya E."/>
        </authorList>
    </citation>
    <scope>NUCLEOTIDE SEQUENCE</scope>
    <source>
        <strain evidence="2">LIQ254RAFAR</strain>
    </source>
</reference>
<comment type="similarity">
    <text evidence="1">Belongs to the STXBP/unc-18/SEC1 family.</text>
</comment>
<organism evidence="2 3">
    <name type="scientific">Ramalina farinacea</name>
    <dbReference type="NCBI Taxonomy" id="258253"/>
    <lineage>
        <taxon>Eukaryota</taxon>
        <taxon>Fungi</taxon>
        <taxon>Dikarya</taxon>
        <taxon>Ascomycota</taxon>
        <taxon>Pezizomycotina</taxon>
        <taxon>Lecanoromycetes</taxon>
        <taxon>OSLEUM clade</taxon>
        <taxon>Lecanoromycetidae</taxon>
        <taxon>Lecanorales</taxon>
        <taxon>Lecanorineae</taxon>
        <taxon>Ramalinaceae</taxon>
        <taxon>Ramalina</taxon>
    </lineage>
</organism>
<proteinExistence type="inferred from homology"/>
<comment type="caution">
    <text evidence="2">The sequence shown here is derived from an EMBL/GenBank/DDBJ whole genome shotgun (WGS) entry which is preliminary data.</text>
</comment>
<dbReference type="InterPro" id="IPR036045">
    <property type="entry name" value="Sec1-like_sf"/>
</dbReference>
<keyword evidence="3" id="KW-1185">Reference proteome</keyword>
<dbReference type="InterPro" id="IPR001619">
    <property type="entry name" value="Sec1-like"/>
</dbReference>
<name>A0AA43QKP5_9LECA</name>
<dbReference type="EMBL" id="JAPUFD010000007">
    <property type="protein sequence ID" value="MDI1488271.1"/>
    <property type="molecule type" value="Genomic_DNA"/>
</dbReference>
<accession>A0AA43QKP5</accession>
<evidence type="ECO:0000313" key="2">
    <source>
        <dbReference type="EMBL" id="MDI1488271.1"/>
    </source>
</evidence>
<dbReference type="GO" id="GO:0016192">
    <property type="term" value="P:vesicle-mediated transport"/>
    <property type="evidence" value="ECO:0007669"/>
    <property type="project" value="InterPro"/>
</dbReference>
<dbReference type="AlphaFoldDB" id="A0AA43QKP5"/>
<dbReference type="Gene3D" id="1.25.40.850">
    <property type="match status" value="1"/>
</dbReference>
<dbReference type="InterPro" id="IPR043154">
    <property type="entry name" value="Sec-1-like_dom1"/>
</dbReference>
<dbReference type="Gene3D" id="3.40.50.1910">
    <property type="match status" value="1"/>
</dbReference>
<gene>
    <name evidence="2" type="primary">VPS33</name>
    <name evidence="2" type="ORF">OHK93_007545</name>
</gene>
<dbReference type="InterPro" id="IPR043127">
    <property type="entry name" value="Sec-1-like_dom3a"/>
</dbReference>
<dbReference type="PANTHER" id="PTHR11679">
    <property type="entry name" value="VESICLE PROTEIN SORTING-ASSOCIATED"/>
    <property type="match status" value="1"/>
</dbReference>
<evidence type="ECO:0000256" key="1">
    <source>
        <dbReference type="ARBA" id="ARBA00009884"/>
    </source>
</evidence>
<dbReference type="Pfam" id="PF00995">
    <property type="entry name" value="Sec1"/>
    <property type="match status" value="1"/>
</dbReference>
<protein>
    <submittedName>
        <fullName evidence="2">Vacuolar protein-sorting-associated protein 33</fullName>
    </submittedName>
</protein>
<sequence length="658" mass="72781">MAPHPGIDTDQIREKIRRDLFGLLEGIQGKKNLVIEKSLADVIGIFVKFSTLQEHGVDKLFLLENNNVDSSQKNVVFLARGEKALKPIAVAEQIQRLQKNSSIEHDFSVIWAPRRTLVSDKILEESGVLGDLSVEVLPLYFVPLEQDVLSLCFEDSFSDIYLRRDPTSIFLGAQALMDLQNSHGLFPRIIGKGDQAQRLMELLLRMRSEAAAEDNATTFGPMPSAYVESLIVIDREIDMATPLLTQLTYEGLIDEMFGIQYNSAEIDSSIVGPAPGAQQPARAEGTVAPGLKRKIMLDSTDKLYDQLRDTNFAIVDGLLNKVARRLQSDMHSPRDAKSTSELKEFISKLPGYQAEQQSLRVHIGLTEEMLKHTQSEIFRRCLEVQQNLADGTDPSSQHDSIEELIARDVPLPIILRLLCLESCVSGGLRQRDLENFKRLLLQAYGYQHLLTLASLEKMGMLKIRASANILFNPLGAGSGTVENSSTNYNYLRRVLRLIVDEVDEQNPNDISYVYSGYAPLSIRLVQCILQKQSLLAFTRGTQAPSTANGVASASNTSHGWQGFESALSNVRGATFSKVQKGEDAATKARNMLQGSAGGKVKTVVLMFLGGITFTEIAALRFLAKQEEGRRKLLICTTGIISGNSIMDAVMEKEDFSKG</sequence>
<evidence type="ECO:0000313" key="3">
    <source>
        <dbReference type="Proteomes" id="UP001161017"/>
    </source>
</evidence>
<dbReference type="Proteomes" id="UP001161017">
    <property type="component" value="Unassembled WGS sequence"/>
</dbReference>
<dbReference type="InterPro" id="IPR027482">
    <property type="entry name" value="Sec1-like_dom2"/>
</dbReference>
<dbReference type="SUPFAM" id="SSF56815">
    <property type="entry name" value="Sec1/munc18-like (SM) proteins"/>
    <property type="match status" value="1"/>
</dbReference>
<dbReference type="Gene3D" id="3.90.830.10">
    <property type="entry name" value="Syntaxin Binding Protein 1, Chain A, domain 2"/>
    <property type="match status" value="1"/>
</dbReference>
<dbReference type="InterPro" id="IPR043155">
    <property type="entry name" value="VPS33_dom3b"/>
</dbReference>